<dbReference type="GO" id="GO:0000175">
    <property type="term" value="F:3'-5'-RNA exonuclease activity"/>
    <property type="evidence" value="ECO:0007669"/>
    <property type="project" value="TreeGrafter"/>
</dbReference>
<evidence type="ECO:0000256" key="1">
    <source>
        <dbReference type="ARBA" id="ARBA00008372"/>
    </source>
</evidence>
<dbReference type="PANTHER" id="PTHR15092:SF22">
    <property type="entry name" value="POLY(A)-SPECIFIC RIBONUCLEASE PNLDC1"/>
    <property type="match status" value="1"/>
</dbReference>
<dbReference type="GO" id="GO:0004386">
    <property type="term" value="F:helicase activity"/>
    <property type="evidence" value="ECO:0007669"/>
    <property type="project" value="UniProtKB-KW"/>
</dbReference>
<feature type="domain" description="RNase III" evidence="8">
    <location>
        <begin position="1424"/>
        <end position="1540"/>
    </location>
</feature>
<feature type="domain" description="Dicer dsRNA-binding fold" evidence="9">
    <location>
        <begin position="669"/>
        <end position="830"/>
    </location>
</feature>
<accession>M4BP77</accession>
<dbReference type="InterPro" id="IPR000999">
    <property type="entry name" value="RNase_III_dom"/>
</dbReference>
<evidence type="ECO:0000256" key="5">
    <source>
        <dbReference type="ARBA" id="ARBA00022840"/>
    </source>
</evidence>
<dbReference type="Pfam" id="PF03368">
    <property type="entry name" value="Dicer_dimer"/>
    <property type="match status" value="1"/>
</dbReference>
<dbReference type="InterPro" id="IPR051181">
    <property type="entry name" value="CAF1_poly(A)_ribonucleases"/>
</dbReference>
<dbReference type="PANTHER" id="PTHR15092">
    <property type="entry name" value="POLY A -SPECIFIC RIBONUCLEASE/TARGET OF EGR1, MEMBER 1"/>
    <property type="match status" value="1"/>
</dbReference>
<dbReference type="CDD" id="cd00593">
    <property type="entry name" value="RIBOc"/>
    <property type="match status" value="2"/>
</dbReference>
<comment type="similarity">
    <text evidence="1">Belongs to the CAF1 family.</text>
</comment>
<dbReference type="EMBL" id="JH598491">
    <property type="status" value="NOT_ANNOTATED_CDS"/>
    <property type="molecule type" value="Genomic_DNA"/>
</dbReference>
<protein>
    <recommendedName>
        <fullName evidence="12">Dicer-like protein 1</fullName>
    </recommendedName>
</protein>
<dbReference type="SUPFAM" id="SSF53098">
    <property type="entry name" value="Ribonuclease H-like"/>
    <property type="match status" value="1"/>
</dbReference>
<evidence type="ECO:0000256" key="2">
    <source>
        <dbReference type="ARBA" id="ARBA00022741"/>
    </source>
</evidence>
<dbReference type="InParanoid" id="M4BP77"/>
<dbReference type="PROSITE" id="PS51327">
    <property type="entry name" value="DICER_DSRBF"/>
    <property type="match status" value="1"/>
</dbReference>
<dbReference type="Gene3D" id="3.40.50.300">
    <property type="entry name" value="P-loop containing nucleotide triphosphate hydrolases"/>
    <property type="match status" value="2"/>
</dbReference>
<dbReference type="HOGENOM" id="CLU_228702_0_0_1"/>
<dbReference type="VEuPathDB" id="FungiDB:HpaG808216"/>
<reference evidence="11" key="1">
    <citation type="journal article" date="2010" name="Science">
        <title>Signatures of adaptation to obligate biotrophy in the Hyaloperonospora arabidopsidis genome.</title>
        <authorList>
            <person name="Baxter L."/>
            <person name="Tripathy S."/>
            <person name="Ishaque N."/>
            <person name="Boot N."/>
            <person name="Cabral A."/>
            <person name="Kemen E."/>
            <person name="Thines M."/>
            <person name="Ah-Fong A."/>
            <person name="Anderson R."/>
            <person name="Badejoko W."/>
            <person name="Bittner-Eddy P."/>
            <person name="Boore J.L."/>
            <person name="Chibucos M.C."/>
            <person name="Coates M."/>
            <person name="Dehal P."/>
            <person name="Delehaunty K."/>
            <person name="Dong S."/>
            <person name="Downton P."/>
            <person name="Dumas B."/>
            <person name="Fabro G."/>
            <person name="Fronick C."/>
            <person name="Fuerstenberg S.I."/>
            <person name="Fulton L."/>
            <person name="Gaulin E."/>
            <person name="Govers F."/>
            <person name="Hughes L."/>
            <person name="Humphray S."/>
            <person name="Jiang R.H."/>
            <person name="Judelson H."/>
            <person name="Kamoun S."/>
            <person name="Kyung K."/>
            <person name="Meijer H."/>
            <person name="Minx P."/>
            <person name="Morris P."/>
            <person name="Nelson J."/>
            <person name="Phuntumart V."/>
            <person name="Qutob D."/>
            <person name="Rehmany A."/>
            <person name="Rougon-Cardoso A."/>
            <person name="Ryden P."/>
            <person name="Torto-Alalibo T."/>
            <person name="Studholme D."/>
            <person name="Wang Y."/>
            <person name="Win J."/>
            <person name="Wood J."/>
            <person name="Clifton S.W."/>
            <person name="Rogers J."/>
            <person name="Van den Ackerveken G."/>
            <person name="Jones J.D."/>
            <person name="McDowell J.M."/>
            <person name="Beynon J."/>
            <person name="Tyler B.M."/>
        </authorList>
    </citation>
    <scope>NUCLEOTIDE SEQUENCE [LARGE SCALE GENOMIC DNA]</scope>
    <source>
        <strain evidence="11">Emoy2</strain>
    </source>
</reference>
<dbReference type="GO" id="GO:0005524">
    <property type="term" value="F:ATP binding"/>
    <property type="evidence" value="ECO:0007669"/>
    <property type="project" value="UniProtKB-KW"/>
</dbReference>
<keyword evidence="11" id="KW-1185">Reference proteome</keyword>
<dbReference type="SMART" id="SM00535">
    <property type="entry name" value="RIBOc"/>
    <property type="match status" value="2"/>
</dbReference>
<evidence type="ECO:0000259" key="9">
    <source>
        <dbReference type="PROSITE" id="PS51327"/>
    </source>
</evidence>
<dbReference type="InterPro" id="IPR036389">
    <property type="entry name" value="RNase_III_sf"/>
</dbReference>
<keyword evidence="5" id="KW-0067">ATP-binding</keyword>
<dbReference type="InterPro" id="IPR036397">
    <property type="entry name" value="RNaseH_sf"/>
</dbReference>
<feature type="compositionally biased region" description="Basic and acidic residues" evidence="7">
    <location>
        <begin position="1957"/>
        <end position="1981"/>
    </location>
</feature>
<feature type="region of interest" description="Disordered" evidence="7">
    <location>
        <begin position="738"/>
        <end position="763"/>
    </location>
</feature>
<evidence type="ECO:0000256" key="6">
    <source>
        <dbReference type="PROSITE-ProRule" id="PRU00657"/>
    </source>
</evidence>
<dbReference type="Gene3D" id="3.30.160.380">
    <property type="entry name" value="Dicer dimerisation domain"/>
    <property type="match status" value="1"/>
</dbReference>
<dbReference type="Proteomes" id="UP000011713">
    <property type="component" value="Unassembled WGS sequence"/>
</dbReference>
<evidence type="ECO:0000313" key="11">
    <source>
        <dbReference type="Proteomes" id="UP000011713"/>
    </source>
</evidence>
<name>M4BP77_HYAAE</name>
<keyword evidence="6" id="KW-0694">RNA-binding</keyword>
<dbReference type="InterPro" id="IPR005034">
    <property type="entry name" value="Dicer_dimerisation"/>
</dbReference>
<keyword evidence="2" id="KW-0547">Nucleotide-binding</keyword>
<feature type="compositionally biased region" description="Acidic residues" evidence="7">
    <location>
        <begin position="1982"/>
        <end position="1992"/>
    </location>
</feature>
<dbReference type="EnsemblProtists" id="HpaT808216">
    <property type="protein sequence ID" value="HpaP808216"/>
    <property type="gene ID" value="HpaG808216"/>
</dbReference>
<dbReference type="STRING" id="559515.M4BP77"/>
<feature type="region of interest" description="Disordered" evidence="7">
    <location>
        <begin position="2458"/>
        <end position="2477"/>
    </location>
</feature>
<feature type="compositionally biased region" description="Acidic residues" evidence="7">
    <location>
        <begin position="334"/>
        <end position="356"/>
    </location>
</feature>
<evidence type="ECO:0000256" key="4">
    <source>
        <dbReference type="ARBA" id="ARBA00022806"/>
    </source>
</evidence>
<feature type="region of interest" description="Disordered" evidence="7">
    <location>
        <begin position="322"/>
        <end position="356"/>
    </location>
</feature>
<feature type="region of interest" description="Disordered" evidence="7">
    <location>
        <begin position="1895"/>
        <end position="2015"/>
    </location>
</feature>
<evidence type="ECO:0000256" key="3">
    <source>
        <dbReference type="ARBA" id="ARBA00022801"/>
    </source>
</evidence>
<dbReference type="InterPro" id="IPR012337">
    <property type="entry name" value="RNaseH-like_sf"/>
</dbReference>
<evidence type="ECO:0008006" key="12">
    <source>
        <dbReference type="Google" id="ProtNLM"/>
    </source>
</evidence>
<feature type="domain" description="RNase III" evidence="8">
    <location>
        <begin position="1240"/>
        <end position="1359"/>
    </location>
</feature>
<dbReference type="GO" id="GO:0004525">
    <property type="term" value="F:ribonuclease III activity"/>
    <property type="evidence" value="ECO:0007669"/>
    <property type="project" value="InterPro"/>
</dbReference>
<dbReference type="PROSITE" id="PS00517">
    <property type="entry name" value="RNASE_3_1"/>
    <property type="match status" value="1"/>
</dbReference>
<dbReference type="GO" id="GO:0006396">
    <property type="term" value="P:RNA processing"/>
    <property type="evidence" value="ECO:0007669"/>
    <property type="project" value="InterPro"/>
</dbReference>
<evidence type="ECO:0000259" key="8">
    <source>
        <dbReference type="PROSITE" id="PS50142"/>
    </source>
</evidence>
<dbReference type="eggNOG" id="KOG1990">
    <property type="taxonomic scope" value="Eukaryota"/>
</dbReference>
<dbReference type="InterPro" id="IPR006941">
    <property type="entry name" value="RNase_CAF1"/>
</dbReference>
<feature type="compositionally biased region" description="Basic residues" evidence="7">
    <location>
        <begin position="2468"/>
        <end position="2477"/>
    </location>
</feature>
<feature type="compositionally biased region" description="Basic and acidic residues" evidence="7">
    <location>
        <begin position="1924"/>
        <end position="1939"/>
    </location>
</feature>
<organism evidence="10 11">
    <name type="scientific">Hyaloperonospora arabidopsidis (strain Emoy2)</name>
    <name type="common">Downy mildew agent</name>
    <name type="synonym">Peronospora arabidopsidis</name>
    <dbReference type="NCBI Taxonomy" id="559515"/>
    <lineage>
        <taxon>Eukaryota</taxon>
        <taxon>Sar</taxon>
        <taxon>Stramenopiles</taxon>
        <taxon>Oomycota</taxon>
        <taxon>Peronosporomycetes</taxon>
        <taxon>Peronosporales</taxon>
        <taxon>Peronosporaceae</taxon>
        <taxon>Hyaloperonospora</taxon>
    </lineage>
</organism>
<dbReference type="Pfam" id="PF04857">
    <property type="entry name" value="CAF1"/>
    <property type="match status" value="1"/>
</dbReference>
<keyword evidence="3" id="KW-0378">Hydrolase</keyword>
<proteinExistence type="inferred from homology"/>
<dbReference type="PROSITE" id="PS50142">
    <property type="entry name" value="RNASE_3_2"/>
    <property type="match status" value="2"/>
</dbReference>
<feature type="compositionally biased region" description="Acidic residues" evidence="7">
    <location>
        <begin position="2005"/>
        <end position="2015"/>
    </location>
</feature>
<evidence type="ECO:0000256" key="7">
    <source>
        <dbReference type="SAM" id="MobiDB-lite"/>
    </source>
</evidence>
<dbReference type="Gene3D" id="1.10.1520.10">
    <property type="entry name" value="Ribonuclease III domain"/>
    <property type="match status" value="2"/>
</dbReference>
<sequence length="2477" mass="276944">MDAALWDHQRELAAVARHRSVLVSSAQPVGKSFVGCTLLCEAAASSPQHVALAVAVSPSARAQLQVQLARLCGQHIICTDDVTGSSSSTKASQWLDDDALACKELQAARGQIAILSPFVLQETLRRGNLKLMDVQLLVVEDWDLVHAELPSFFKLLTGLLDALPPHDDRYPRLFATTRQLASKTDWNVMTNPLLKHIRVFQMLPVLSLPSLMAPTLAPLQCEVFSSQNESNTKQQTSVRDFLLGANSKKINLVNVFRLELELGNSAAVYDERKKQDKVNRFIQDAEAVREHLGQWCLWKYVELELQGNLQACIVDDADNVNNRKRKQQSKEAEVADDSMDGERSEDEPVQELEVGEVDDDEVEDELVSADESGIEESKLTKLDRLMVRFIGTGVEIDETTKLKIRPILNVLFWLSVQLKLCGTLEASPRLVKTAEVVRNRFRNSPGEKRIRAWVFLERRCYCRVVAEYLTTALTDLGIPPSCCMLGSSNARISGALKFSSFLKVMEMFTNFETKIMVTTSVLESSQKMRMAPPPCDLVVVMNELLEANKLYEFGKRADSVQGSIKYITDDTALARNKFDVLVCKMQEHIRLVQENERAYPSASQSAFTEMCNGPQTPRAPLEAAALTYSGSTSAMVEAESRVSKRAEPVGSAYEIINRDTGAILNVANSVACLSKFCDTLPGLDTYDRRPQYIVKRISIVKHMSASVKRSKKRLLKYNAKLTDKIDVLKAEAEQRAIAAAEDSSDDSSEGDDEPSASGNRSTGVEDTRFRFSATLKLPGALGIKKQLFSQQVVTQDEAKGIVAFKACQELVKKGLLDRHFRSKLIDDQVATVHVDQMGNDIAGSKNGTAASDDTIVLGEDDEVSERRSQLNDLSTQSSYDLPPVSVVELSLRPIRSLARESACITEEGEEWSTTMCFYGLGGARYAILSTNELYTGNTNTGWRYDFATSGVMLPEIQPITLAKKPLMLTVTRQELHDALHFHLVVMRLACMGVQDAVRDVDIAGDEVWNEFSEQNDKGYLVVPSVLDDSTQPPTLSLDWEYVREIIKNPLLEPMWPLPATNSSEDVADTTGEWICVPTHRLNASYVVRARTDRTVDDIRKEYLADKEAWTTHLKKGKSTPGNPILGRWYTLQQLEDADADQLLIHGVQVPPIVPIIRRVMQRNYSEGSIAQPKTKFNERLLIPQYTSRLRLTKSRFFDAMGLVPLLYEFERKCQISHLMGKIGLELDMSLLDDATTKPAYERLEILGDTFLKLETSWYMYEQRKDILQEGQLTHFAATSSEGQLTQLRRDIIRNDRLNQFALAARLHHYIMYPAEVEQHPFQCWKPSCMGKTPDPVVAPAKWIADVLEAITGAYLVGQGEKGARYFLKWIGVSVLEHPFTFAKPFYPDCFPNELYDAAIKSRGVQHPLSLNFKVPQFEDLPKRLMLLQQRLKYTFRNKRLLLEAVTHPSVGQLVLHIDKIDANDADASNEDGDDAVIARTQKKKKTVWKGDYERLEYLGDALIEYLTLSYAFLMYDQWLPGSLSQWKSATVSNDALGKTALACFGVDECMFAGAVRIDHETMERIVFLDSGRDLQVVRDVFMGPLLETVGQDAYAYVCHESGLAMDNGCDALMEDLVFSSTEQDKQRTLCIAVDGVEVKLSLTSMIYHHLSQFRTRSLVTKEKLGKSCDVVGLFCRDGRMVDDVKVQELGRHALDAAAIGCLQSAVSRSAFVAIDTEMGGISCHDMPRPSVMDSIDERYAQYRASAKQFPLVQFGLALFSWHAESRSFHVETYQFPLFPHFQDNKGVHSEAATNRTARGALACPDRRFLVQAKCLQYIRAHGFDLNVWIDEGIGHLSHSEQQQEPCKSALAKSARPEILRRFDPGKPALITDETQVFLDQLASKLKQILARFDDKEGNDRETEASGDGVQDDGTRRRGRCGSKKKLEEKNGRSEQRDGDASYCDGRTPLGDTTSANRNEKNKSDVLPHAVKVDAKFGAKEDNTEEEDEEVEEAGQHKVVEGLQQSEEEESSGPDDDMVVTMKQFLLSPVPIDPTSSPCGVYVTEPLAPFHRHALVQYLRKILPHALALDCKVDNMDDKEVARIPWKRRVRIVRARSKRQQQALVLADEQLADDEMRERNLSLIGFTAVLDVIAAAHKPIVGHNLLLDLMHCYEKFHGPLPEQCSEFQRELHAWLGEGGGIFDTKTLVNKAMQQSDSFAAHLTHTSLEHCFEVLSKHPFYGPGVQSVQPSRKTVADAARENGDQVPDSAQVPLQAHQAGYDAFMTGFVFLRVCSGLGVSNECMASLGKSSRGSSPSCIEGPLERLRNKLFVSHFLPTYVLHLPGPFPQPTPTPSRSRFVRMKLTRTRAPSGDTTALSSGGGNKFCPALKTFHIKHCVGWALNLQSATRLLNVYWEGQQCVYVELPSPEAVEQLLAVRSQTEECWGSTVDPMPSIGCVDLDRCPATDYRAEMETMATMSVQPTDVEEKTRRKRKSCAMD</sequence>
<dbReference type="Gene3D" id="3.30.420.10">
    <property type="entry name" value="Ribonuclease H-like superfamily/Ribonuclease H"/>
    <property type="match status" value="2"/>
</dbReference>
<dbReference type="GO" id="GO:0003723">
    <property type="term" value="F:RNA binding"/>
    <property type="evidence" value="ECO:0007669"/>
    <property type="project" value="UniProtKB-UniRule"/>
</dbReference>
<evidence type="ECO:0000313" key="10">
    <source>
        <dbReference type="EnsemblProtists" id="HpaP808216"/>
    </source>
</evidence>
<dbReference type="InterPro" id="IPR027417">
    <property type="entry name" value="P-loop_NTPase"/>
</dbReference>
<dbReference type="SUPFAM" id="SSF69065">
    <property type="entry name" value="RNase III domain-like"/>
    <property type="match status" value="2"/>
</dbReference>
<reference evidence="10" key="2">
    <citation type="submission" date="2015-06" db="UniProtKB">
        <authorList>
            <consortium name="EnsemblProtists"/>
        </authorList>
    </citation>
    <scope>IDENTIFICATION</scope>
    <source>
        <strain evidence="10">Emoy2</strain>
    </source>
</reference>
<dbReference type="eggNOG" id="KOG0701">
    <property type="taxonomic scope" value="Eukaryota"/>
</dbReference>
<dbReference type="Pfam" id="PF00636">
    <property type="entry name" value="Ribonuclease_3"/>
    <property type="match status" value="2"/>
</dbReference>
<dbReference type="InterPro" id="IPR038248">
    <property type="entry name" value="Dicer_dimer_sf"/>
</dbReference>
<keyword evidence="4" id="KW-0347">Helicase</keyword>
<feature type="compositionally biased region" description="Acidic residues" evidence="7">
    <location>
        <begin position="742"/>
        <end position="754"/>
    </location>
</feature>